<dbReference type="EMBL" id="SPUK01000001">
    <property type="protein sequence ID" value="TQW00593.1"/>
    <property type="molecule type" value="Genomic_DNA"/>
</dbReference>
<name>A0A545VFV0_9HYPO</name>
<protein>
    <submittedName>
        <fullName evidence="1">Uncharacterized protein</fullName>
    </submittedName>
</protein>
<evidence type="ECO:0000313" key="1">
    <source>
        <dbReference type="EMBL" id="TQW00593.1"/>
    </source>
</evidence>
<gene>
    <name evidence="1" type="ORF">IF1G_00524</name>
</gene>
<dbReference type="AlphaFoldDB" id="A0A545VFV0"/>
<reference evidence="1 2" key="1">
    <citation type="journal article" date="2019" name="Appl. Microbiol. Biotechnol.">
        <title>Genome sequence of Isaria javanica and comparative genome analysis insights into family S53 peptidase evolution in fungal entomopathogens.</title>
        <authorList>
            <person name="Lin R."/>
            <person name="Zhang X."/>
            <person name="Xin B."/>
            <person name="Zou M."/>
            <person name="Gao Y."/>
            <person name="Qin F."/>
            <person name="Hu Q."/>
            <person name="Xie B."/>
            <person name="Cheng X."/>
        </authorList>
    </citation>
    <scope>NUCLEOTIDE SEQUENCE [LARGE SCALE GENOMIC DNA]</scope>
    <source>
        <strain evidence="1 2">IJ1G</strain>
    </source>
</reference>
<sequence length="65" mass="7059">MGAYTHIHLRISSPTTGLSLKLYALFIRDCGIALSSFAWRQGLCLPPRIILSNLAIPSAFSPTLS</sequence>
<evidence type="ECO:0000313" key="2">
    <source>
        <dbReference type="Proteomes" id="UP000315783"/>
    </source>
</evidence>
<comment type="caution">
    <text evidence="1">The sequence shown here is derived from an EMBL/GenBank/DDBJ whole genome shotgun (WGS) entry which is preliminary data.</text>
</comment>
<organism evidence="1 2">
    <name type="scientific">Cordyceps javanica</name>
    <dbReference type="NCBI Taxonomy" id="43265"/>
    <lineage>
        <taxon>Eukaryota</taxon>
        <taxon>Fungi</taxon>
        <taxon>Dikarya</taxon>
        <taxon>Ascomycota</taxon>
        <taxon>Pezizomycotina</taxon>
        <taxon>Sordariomycetes</taxon>
        <taxon>Hypocreomycetidae</taxon>
        <taxon>Hypocreales</taxon>
        <taxon>Cordycipitaceae</taxon>
        <taxon>Cordyceps</taxon>
    </lineage>
</organism>
<proteinExistence type="predicted"/>
<keyword evidence="2" id="KW-1185">Reference proteome</keyword>
<dbReference type="Proteomes" id="UP000315783">
    <property type="component" value="Unassembled WGS sequence"/>
</dbReference>
<accession>A0A545VFV0</accession>